<dbReference type="EMBL" id="JACAGK010000001">
    <property type="protein sequence ID" value="MDM1046736.1"/>
    <property type="molecule type" value="Genomic_DNA"/>
</dbReference>
<reference evidence="1" key="2">
    <citation type="journal article" date="2022" name="Sci. Total Environ.">
        <title>Prevalence, transmission, and molecular epidemiology of tet(X)-positive bacteria among humans, animals, and environmental niches in China: An epidemiological, and genomic-based study.</title>
        <authorList>
            <person name="Dong N."/>
            <person name="Zeng Y."/>
            <person name="Cai C."/>
            <person name="Sun C."/>
            <person name="Lu J."/>
            <person name="Liu C."/>
            <person name="Zhou H."/>
            <person name="Sun Q."/>
            <person name="Shu L."/>
            <person name="Wang H."/>
            <person name="Wang Y."/>
            <person name="Wang S."/>
            <person name="Wu C."/>
            <person name="Chan E.W."/>
            <person name="Chen G."/>
            <person name="Shen Z."/>
            <person name="Chen S."/>
            <person name="Zhang R."/>
        </authorList>
    </citation>
    <scope>NUCLEOTIDE SEQUENCE</scope>
    <source>
        <strain evidence="1">R1692</strain>
    </source>
</reference>
<organism evidence="1 2">
    <name type="scientific">Sphingobacterium hotanense</name>
    <dbReference type="NCBI Taxonomy" id="649196"/>
    <lineage>
        <taxon>Bacteria</taxon>
        <taxon>Pseudomonadati</taxon>
        <taxon>Bacteroidota</taxon>
        <taxon>Sphingobacteriia</taxon>
        <taxon>Sphingobacteriales</taxon>
        <taxon>Sphingobacteriaceae</taxon>
        <taxon>Sphingobacterium</taxon>
    </lineage>
</organism>
<name>A0ABT7NHR8_9SPHI</name>
<dbReference type="RefSeq" id="WP_286650094.1">
    <property type="nucleotide sequence ID" value="NZ_JACAGK010000001.1"/>
</dbReference>
<comment type="caution">
    <text evidence="1">The sequence shown here is derived from an EMBL/GenBank/DDBJ whole genome shotgun (WGS) entry which is preliminary data.</text>
</comment>
<sequence>MDDKVKRTDHVADVIQGGNYRGFTQPSGIRNNYFQFEVGGKLYVFIDYASAGVNTLKLDSKWNDKPIVVYNNSNNVKVAGEVTTSDIDIIVSPSSESNGFVELIIG</sequence>
<dbReference type="Proteomes" id="UP001170954">
    <property type="component" value="Unassembled WGS sequence"/>
</dbReference>
<evidence type="ECO:0000313" key="2">
    <source>
        <dbReference type="Proteomes" id="UP001170954"/>
    </source>
</evidence>
<proteinExistence type="predicted"/>
<accession>A0ABT7NHR8</accession>
<gene>
    <name evidence="1" type="ORF">HX018_00525</name>
</gene>
<evidence type="ECO:0000313" key="1">
    <source>
        <dbReference type="EMBL" id="MDM1046736.1"/>
    </source>
</evidence>
<reference evidence="1" key="1">
    <citation type="submission" date="2020-06" db="EMBL/GenBank/DDBJ databases">
        <authorList>
            <person name="Dong N."/>
        </authorList>
    </citation>
    <scope>NUCLEOTIDE SEQUENCE</scope>
    <source>
        <strain evidence="1">R1692</strain>
    </source>
</reference>
<keyword evidence="2" id="KW-1185">Reference proteome</keyword>
<protein>
    <submittedName>
        <fullName evidence="1">Uncharacterized protein</fullName>
    </submittedName>
</protein>